<evidence type="ECO:0000313" key="3">
    <source>
        <dbReference type="Proteomes" id="UP000016930"/>
    </source>
</evidence>
<name>M2R150_CERS8</name>
<sequence>MDANQKILHAVRHLESESRAKKRDIPKPRFILQGIAFTDVAFAIYQDLEEADDFLEDQDWAESALREAFRLGNFDAVKDSLRNYIKPPEKKDEEQHGPAIEFANSLQVLRHSFLDSAYLGNADEALFEWLTENEIFAREATDSGGLEERAVLYGRFATLVQATGCGKTRTLLRLGLHGVFVIYMNLRSKDDLPNYPPRDSIPTDILRSKGIDESEYGSKCCTFFIALFDVFRETLEEIMDRVKGNKQKAAQEWYSQMCLDEGQYKDRFFGRVKQGIEFATQSHGVHGVESAPQPKDREDSASASQSQTKTYDGEIPLGKAYTILYSSFPAIFDHTPEPKVVIVFDEADSMRNPSETYSPADVLCRVISSFSRNNNRASIWTLFASTESKIADFAAPSHLFKSTRVSVAGERIVVPFTSLGWDQMAPELGGFNALDVAKVKHMMLYGRPLWAATRNLHQDLHGLEAYARQKLINAKNVNLNNPDTALVLLAQRFCLHVAFGHPDAVEFIDKQISTNMRICVATTEDRIWRYTPYPSEPLLSHIAAKALHSGGLKGIGQALTHLRRKLTNGMVSMGSNGELVSRVLWLLGKDLAVHDLGEPKPAPVGDPWDIELQYCRMVPVTVLIEKIFHDVVWPSPDAKNSAMRAFKDAYVNFSHWVAMDEDIDTSKTSLRENYNSDWNANEWLLRLWTRSAAIQCAHQQKDFDKVIPVYFRRDGVDDIHCMSYILASDKLGTNVSTTDLNVISRSRSGINSNPDLPYMVVLIDLGNKEDGVTASYPTREGNSTDTRCLRLRAKGIKPTTYGFLADHVGLAQAMHELTLRGRAHPHKLPKSEDLQARFKFGSTLDPMHMTWERRYRQEKPE</sequence>
<dbReference type="HOGENOM" id="CLU_009568_3_0_1"/>
<dbReference type="PANTHER" id="PTHR33266">
    <property type="entry name" value="CHROMOSOME 15, WHOLE GENOME SHOTGUN SEQUENCE"/>
    <property type="match status" value="1"/>
</dbReference>
<dbReference type="PANTHER" id="PTHR33266:SF1">
    <property type="entry name" value="F-BOX DOMAIN-CONTAINING PROTEIN"/>
    <property type="match status" value="1"/>
</dbReference>
<feature type="region of interest" description="Disordered" evidence="1">
    <location>
        <begin position="283"/>
        <end position="309"/>
    </location>
</feature>
<dbReference type="STRING" id="914234.M2R150"/>
<evidence type="ECO:0000313" key="2">
    <source>
        <dbReference type="EMBL" id="EMD31957.1"/>
    </source>
</evidence>
<accession>M2R150</accession>
<dbReference type="AlphaFoldDB" id="M2R150"/>
<evidence type="ECO:0000256" key="1">
    <source>
        <dbReference type="SAM" id="MobiDB-lite"/>
    </source>
</evidence>
<dbReference type="OrthoDB" id="107110at2759"/>
<keyword evidence="3" id="KW-1185">Reference proteome</keyword>
<reference evidence="2 3" key="1">
    <citation type="journal article" date="2012" name="Proc. Natl. Acad. Sci. U.S.A.">
        <title>Comparative genomics of Ceriporiopsis subvermispora and Phanerochaete chrysosporium provide insight into selective ligninolysis.</title>
        <authorList>
            <person name="Fernandez-Fueyo E."/>
            <person name="Ruiz-Duenas F.J."/>
            <person name="Ferreira P."/>
            <person name="Floudas D."/>
            <person name="Hibbett D.S."/>
            <person name="Canessa P."/>
            <person name="Larrondo L.F."/>
            <person name="James T.Y."/>
            <person name="Seelenfreund D."/>
            <person name="Lobos S."/>
            <person name="Polanco R."/>
            <person name="Tello M."/>
            <person name="Honda Y."/>
            <person name="Watanabe T."/>
            <person name="Watanabe T."/>
            <person name="Ryu J.S."/>
            <person name="Kubicek C.P."/>
            <person name="Schmoll M."/>
            <person name="Gaskell J."/>
            <person name="Hammel K.E."/>
            <person name="St John F.J."/>
            <person name="Vanden Wymelenberg A."/>
            <person name="Sabat G."/>
            <person name="Splinter BonDurant S."/>
            <person name="Syed K."/>
            <person name="Yadav J.S."/>
            <person name="Doddapaneni H."/>
            <person name="Subramanian V."/>
            <person name="Lavin J.L."/>
            <person name="Oguiza J.A."/>
            <person name="Perez G."/>
            <person name="Pisabarro A.G."/>
            <person name="Ramirez L."/>
            <person name="Santoyo F."/>
            <person name="Master E."/>
            <person name="Coutinho P.M."/>
            <person name="Henrissat B."/>
            <person name="Lombard V."/>
            <person name="Magnuson J.K."/>
            <person name="Kuees U."/>
            <person name="Hori C."/>
            <person name="Igarashi K."/>
            <person name="Samejima M."/>
            <person name="Held B.W."/>
            <person name="Barry K.W."/>
            <person name="LaButti K.M."/>
            <person name="Lapidus A."/>
            <person name="Lindquist E.A."/>
            <person name="Lucas S.M."/>
            <person name="Riley R."/>
            <person name="Salamov A.A."/>
            <person name="Hoffmeister D."/>
            <person name="Schwenk D."/>
            <person name="Hadar Y."/>
            <person name="Yarden O."/>
            <person name="de Vries R.P."/>
            <person name="Wiebenga A."/>
            <person name="Stenlid J."/>
            <person name="Eastwood D."/>
            <person name="Grigoriev I.V."/>
            <person name="Berka R.M."/>
            <person name="Blanchette R.A."/>
            <person name="Kersten P."/>
            <person name="Martinez A.T."/>
            <person name="Vicuna R."/>
            <person name="Cullen D."/>
        </authorList>
    </citation>
    <scope>NUCLEOTIDE SEQUENCE [LARGE SCALE GENOMIC DNA]</scope>
    <source>
        <strain evidence="2 3">B</strain>
    </source>
</reference>
<organism evidence="2 3">
    <name type="scientific">Ceriporiopsis subvermispora (strain B)</name>
    <name type="common">White-rot fungus</name>
    <name type="synonym">Gelatoporia subvermispora</name>
    <dbReference type="NCBI Taxonomy" id="914234"/>
    <lineage>
        <taxon>Eukaryota</taxon>
        <taxon>Fungi</taxon>
        <taxon>Dikarya</taxon>
        <taxon>Basidiomycota</taxon>
        <taxon>Agaricomycotina</taxon>
        <taxon>Agaricomycetes</taxon>
        <taxon>Polyporales</taxon>
        <taxon>Gelatoporiaceae</taxon>
        <taxon>Gelatoporia</taxon>
    </lineage>
</organism>
<proteinExistence type="predicted"/>
<protein>
    <submittedName>
        <fullName evidence="2">Uncharacterized protein</fullName>
    </submittedName>
</protein>
<dbReference type="EMBL" id="KB445814">
    <property type="protein sequence ID" value="EMD31957.1"/>
    <property type="molecule type" value="Genomic_DNA"/>
</dbReference>
<gene>
    <name evidence="2" type="ORF">CERSUDRAFT_127113</name>
</gene>
<dbReference type="Proteomes" id="UP000016930">
    <property type="component" value="Unassembled WGS sequence"/>
</dbReference>